<accession>A0A2T1ANM9</accession>
<dbReference type="EMBL" id="PVUF01000001">
    <property type="protein sequence ID" value="PRZ49908.1"/>
    <property type="molecule type" value="Genomic_DNA"/>
</dbReference>
<dbReference type="PROSITE" id="PS50887">
    <property type="entry name" value="GGDEF"/>
    <property type="match status" value="1"/>
</dbReference>
<dbReference type="OrthoDB" id="9814202at2"/>
<feature type="transmembrane region" description="Helical" evidence="1">
    <location>
        <begin position="12"/>
        <end position="32"/>
    </location>
</feature>
<dbReference type="InterPro" id="IPR000160">
    <property type="entry name" value="GGDEF_dom"/>
</dbReference>
<feature type="transmembrane region" description="Helical" evidence="1">
    <location>
        <begin position="217"/>
        <end position="238"/>
    </location>
</feature>
<feature type="transmembrane region" description="Helical" evidence="1">
    <location>
        <begin position="84"/>
        <end position="106"/>
    </location>
</feature>
<dbReference type="CDD" id="cd01948">
    <property type="entry name" value="EAL"/>
    <property type="match status" value="1"/>
</dbReference>
<dbReference type="PANTHER" id="PTHR44757:SF2">
    <property type="entry name" value="BIOFILM ARCHITECTURE MAINTENANCE PROTEIN MBAA"/>
    <property type="match status" value="1"/>
</dbReference>
<feature type="transmembrane region" description="Helical" evidence="1">
    <location>
        <begin position="52"/>
        <end position="72"/>
    </location>
</feature>
<dbReference type="CDD" id="cd01949">
    <property type="entry name" value="GGDEF"/>
    <property type="match status" value="1"/>
</dbReference>
<feature type="transmembrane region" description="Helical" evidence="1">
    <location>
        <begin position="142"/>
        <end position="165"/>
    </location>
</feature>
<dbReference type="Gene3D" id="3.30.70.270">
    <property type="match status" value="1"/>
</dbReference>
<dbReference type="Proteomes" id="UP000237718">
    <property type="component" value="Unassembled WGS sequence"/>
</dbReference>
<dbReference type="InterPro" id="IPR052155">
    <property type="entry name" value="Biofilm_reg_signaling"/>
</dbReference>
<evidence type="ECO:0000256" key="1">
    <source>
        <dbReference type="PROSITE-ProRule" id="PRU00244"/>
    </source>
</evidence>
<evidence type="ECO:0000313" key="5">
    <source>
        <dbReference type="EMBL" id="PRZ49908.1"/>
    </source>
</evidence>
<sequence length="687" mass="75614">MYRLLDCITQEHHYGLVAVAALICIVGSALSAHMSTRLTQWTGKRRLVQLPLAGLVTGATIWSTHFIAMLAYEPGYDHAYEPVLTGVSLLVGVLGSLAANAGLAFARGAVGPILAGAIFGLTVSAMHYVGMQAYQLPGTIDWRLGTVVVSVLLGIGFGAASYWGIARQRSGLRGRILPALLMCVAICLMHFTGMSAIEIRLDSAVEVPPKAMSEAAMAMLIFGVTGIILLIAVASASIEVNMEDETRNQLQLAAMHDPLTGLRNRMWLTRRLEALKLRLNENEVARVAIMTIDLDLFKEVNDVYGHAVGDTVLMQVSQRLTRQLSEGEYLTRIGGDEFVAIKEGFRRIEEVLSFAERLHAEIIEPIDLEEVSLRVGASIGIATTLEDGRDPEGLLYKSDVAMYRAKSEPDTPICTFNAEMDRSSREKTQMVHDLRLALQGDEFELVYQLQNALETLAPVGFEVLLRWNHPVRGRISPDEFIPVAEETGLIRDIGRWVLREACREAANWSRPFSVAVNVAPQQLVQPSFIEDVMDILMETGVSAERLELEITEASIIDDQAHTLKVMHKLKALGIRIAMDDFGTGYSSLATLQAFPFDKIKIDRSFVQDVHKDAQRAAIVRSTLLLGAALDIPVLAEGVEVEDELHFLRGESCASVQGFYFGQPMTRDDMRLIACEQNEDTETATHVA</sequence>
<dbReference type="AlphaFoldDB" id="A0A2T1ANM9"/>
<dbReference type="SMART" id="SM00267">
    <property type="entry name" value="GGDEF"/>
    <property type="match status" value="1"/>
</dbReference>
<feature type="domain" description="MHYT" evidence="4">
    <location>
        <begin position="12"/>
        <end position="200"/>
    </location>
</feature>
<proteinExistence type="predicted"/>
<dbReference type="InterPro" id="IPR001633">
    <property type="entry name" value="EAL_dom"/>
</dbReference>
<protein>
    <submittedName>
        <fullName evidence="5">Diguanylate cyclase/phosphodiesterase</fullName>
    </submittedName>
</protein>
<organism evidence="5 6">
    <name type="scientific">Tritonibacter scottomollicae</name>
    <name type="common">Epibacterium scottomollicae</name>
    <dbReference type="NCBI Taxonomy" id="483013"/>
    <lineage>
        <taxon>Bacteria</taxon>
        <taxon>Pseudomonadati</taxon>
        <taxon>Pseudomonadota</taxon>
        <taxon>Alphaproteobacteria</taxon>
        <taxon>Rhodobacterales</taxon>
        <taxon>Paracoccaceae</taxon>
        <taxon>Tritonibacter</taxon>
    </lineage>
</organism>
<reference evidence="5 6" key="1">
    <citation type="submission" date="2018-03" db="EMBL/GenBank/DDBJ databases">
        <title>Genomic Encyclopedia of Archaeal and Bacterial Type Strains, Phase II (KMG-II): from individual species to whole genera.</title>
        <authorList>
            <person name="Goeker M."/>
        </authorList>
    </citation>
    <scope>NUCLEOTIDE SEQUENCE [LARGE SCALE GENOMIC DNA]</scope>
    <source>
        <strain evidence="5 6">DSM 25328</strain>
    </source>
</reference>
<feature type="transmembrane region" description="Helical" evidence="1">
    <location>
        <begin position="177"/>
        <end position="197"/>
    </location>
</feature>
<dbReference type="InterPro" id="IPR029787">
    <property type="entry name" value="Nucleotide_cyclase"/>
</dbReference>
<feature type="transmembrane region" description="Helical" evidence="1">
    <location>
        <begin position="113"/>
        <end position="130"/>
    </location>
</feature>
<dbReference type="NCBIfam" id="TIGR00254">
    <property type="entry name" value="GGDEF"/>
    <property type="match status" value="1"/>
</dbReference>
<dbReference type="PROSITE" id="PS50883">
    <property type="entry name" value="EAL"/>
    <property type="match status" value="1"/>
</dbReference>
<dbReference type="SUPFAM" id="SSF141868">
    <property type="entry name" value="EAL domain-like"/>
    <property type="match status" value="1"/>
</dbReference>
<keyword evidence="1" id="KW-1133">Transmembrane helix</keyword>
<feature type="domain" description="GGDEF" evidence="3">
    <location>
        <begin position="285"/>
        <end position="418"/>
    </location>
</feature>
<evidence type="ECO:0000313" key="6">
    <source>
        <dbReference type="Proteomes" id="UP000237718"/>
    </source>
</evidence>
<dbReference type="Gene3D" id="3.20.20.450">
    <property type="entry name" value="EAL domain"/>
    <property type="match status" value="1"/>
</dbReference>
<dbReference type="Pfam" id="PF03707">
    <property type="entry name" value="MHYT"/>
    <property type="match status" value="3"/>
</dbReference>
<dbReference type="InterPro" id="IPR005330">
    <property type="entry name" value="MHYT_dom"/>
</dbReference>
<evidence type="ECO:0000259" key="3">
    <source>
        <dbReference type="PROSITE" id="PS50887"/>
    </source>
</evidence>
<evidence type="ECO:0000259" key="4">
    <source>
        <dbReference type="PROSITE" id="PS50924"/>
    </source>
</evidence>
<evidence type="ECO:0000259" key="2">
    <source>
        <dbReference type="PROSITE" id="PS50883"/>
    </source>
</evidence>
<dbReference type="RefSeq" id="WP_106161505.1">
    <property type="nucleotide sequence ID" value="NZ_PVUF01000001.1"/>
</dbReference>
<dbReference type="SUPFAM" id="SSF55073">
    <property type="entry name" value="Nucleotide cyclase"/>
    <property type="match status" value="1"/>
</dbReference>
<dbReference type="PROSITE" id="PS50924">
    <property type="entry name" value="MHYT"/>
    <property type="match status" value="1"/>
</dbReference>
<dbReference type="GO" id="GO:0016020">
    <property type="term" value="C:membrane"/>
    <property type="evidence" value="ECO:0007669"/>
    <property type="project" value="UniProtKB-UniRule"/>
</dbReference>
<keyword evidence="1" id="KW-0472">Membrane</keyword>
<dbReference type="InterPro" id="IPR035919">
    <property type="entry name" value="EAL_sf"/>
</dbReference>
<name>A0A2T1ANM9_TRISK</name>
<dbReference type="PANTHER" id="PTHR44757">
    <property type="entry name" value="DIGUANYLATE CYCLASE DGCP"/>
    <property type="match status" value="1"/>
</dbReference>
<keyword evidence="1" id="KW-0812">Transmembrane</keyword>
<dbReference type="Pfam" id="PF00563">
    <property type="entry name" value="EAL"/>
    <property type="match status" value="1"/>
</dbReference>
<dbReference type="InterPro" id="IPR043128">
    <property type="entry name" value="Rev_trsase/Diguanyl_cyclase"/>
</dbReference>
<comment type="caution">
    <text evidence="5">The sequence shown here is derived from an EMBL/GenBank/DDBJ whole genome shotgun (WGS) entry which is preliminary data.</text>
</comment>
<feature type="domain" description="EAL" evidence="2">
    <location>
        <begin position="427"/>
        <end position="677"/>
    </location>
</feature>
<gene>
    <name evidence="5" type="ORF">CLV89_101124</name>
</gene>
<dbReference type="SMART" id="SM00052">
    <property type="entry name" value="EAL"/>
    <property type="match status" value="1"/>
</dbReference>
<dbReference type="Pfam" id="PF00990">
    <property type="entry name" value="GGDEF"/>
    <property type="match status" value="1"/>
</dbReference>